<evidence type="ECO:0000313" key="2">
    <source>
        <dbReference type="Proteomes" id="UP000177942"/>
    </source>
</evidence>
<accession>A0A1G1ZP91</accession>
<dbReference type="EMBL" id="MHJJ01000005">
    <property type="protein sequence ID" value="OGY65976.1"/>
    <property type="molecule type" value="Genomic_DNA"/>
</dbReference>
<gene>
    <name evidence="1" type="ORF">A3A16_01145</name>
</gene>
<sequence length="357" mass="39851">MKDNFRAWEIEPLPEVNNLSKAEMMKHLAGWAILAPNAHNIQPWKFILNPAKNTIAICLDKRGILHASDKDGRQAVIGLGCSIANLLLASKYYGLINELRLPSENETLKLEPGILAEIVFKEWQPKICGEFFNFMKAMKNRRVNRGKYDPQKEIPEEFEKTISETAKIFGTKLYTIRDMLTKIAISEIQFNADQHVMFTKKFREELRDVILPNDTDQYVGIPGGTLGLSDETTIKVIDELKREMAGDPDVLSGNAYVGREGIKSSPLVCVIAGKNDTPHWWLKAGITFGAIAAAAEAAGLNIAVHAAIIEVKILRASLKLRLFASETPLVLFRLGYATENKPRSPRLNVESVVEIVN</sequence>
<dbReference type="PANTHER" id="PTHR23026">
    <property type="entry name" value="NADPH NITROREDUCTASE"/>
    <property type="match status" value="1"/>
</dbReference>
<proteinExistence type="predicted"/>
<dbReference type="SUPFAM" id="SSF55469">
    <property type="entry name" value="FMN-dependent nitroreductase-like"/>
    <property type="match status" value="2"/>
</dbReference>
<dbReference type="InterPro" id="IPR050627">
    <property type="entry name" value="Nitroreductase/BluB"/>
</dbReference>
<reference evidence="1 2" key="1">
    <citation type="journal article" date="2016" name="Nat. Commun.">
        <title>Thousands of microbial genomes shed light on interconnected biogeochemical processes in an aquifer system.</title>
        <authorList>
            <person name="Anantharaman K."/>
            <person name="Brown C.T."/>
            <person name="Hug L.A."/>
            <person name="Sharon I."/>
            <person name="Castelle C.J."/>
            <person name="Probst A.J."/>
            <person name="Thomas B.C."/>
            <person name="Singh A."/>
            <person name="Wilkins M.J."/>
            <person name="Karaoz U."/>
            <person name="Brodie E.L."/>
            <person name="Williams K.H."/>
            <person name="Hubbard S.S."/>
            <person name="Banfield J.F."/>
        </authorList>
    </citation>
    <scope>NUCLEOTIDE SEQUENCE [LARGE SCALE GENOMIC DNA]</scope>
</reference>
<protein>
    <recommendedName>
        <fullName evidence="3">Nitroreductase domain-containing protein</fullName>
    </recommendedName>
</protein>
<evidence type="ECO:0008006" key="3">
    <source>
        <dbReference type="Google" id="ProtNLM"/>
    </source>
</evidence>
<dbReference type="Gene3D" id="3.40.109.10">
    <property type="entry name" value="NADH Oxidase"/>
    <property type="match status" value="1"/>
</dbReference>
<evidence type="ECO:0000313" key="1">
    <source>
        <dbReference type="EMBL" id="OGY65976.1"/>
    </source>
</evidence>
<dbReference type="GO" id="GO:0016491">
    <property type="term" value="F:oxidoreductase activity"/>
    <property type="evidence" value="ECO:0007669"/>
    <property type="project" value="InterPro"/>
</dbReference>
<dbReference type="AlphaFoldDB" id="A0A1G1ZP91"/>
<dbReference type="PANTHER" id="PTHR23026:SF123">
    <property type="entry name" value="NAD(P)H NITROREDUCTASE RV3131-RELATED"/>
    <property type="match status" value="1"/>
</dbReference>
<organism evidence="1 2">
    <name type="scientific">Candidatus Harrisonbacteria bacterium RIFCSPLOWO2_01_FULL_44_18</name>
    <dbReference type="NCBI Taxonomy" id="1798407"/>
    <lineage>
        <taxon>Bacteria</taxon>
        <taxon>Candidatus Harrisoniibacteriota</taxon>
    </lineage>
</organism>
<dbReference type="Proteomes" id="UP000177942">
    <property type="component" value="Unassembled WGS sequence"/>
</dbReference>
<dbReference type="STRING" id="1798407.A3A16_01145"/>
<comment type="caution">
    <text evidence="1">The sequence shown here is derived from an EMBL/GenBank/DDBJ whole genome shotgun (WGS) entry which is preliminary data.</text>
</comment>
<dbReference type="InterPro" id="IPR000415">
    <property type="entry name" value="Nitroreductase-like"/>
</dbReference>
<name>A0A1G1ZP91_9BACT</name>